<evidence type="ECO:0000313" key="2">
    <source>
        <dbReference type="Proteomes" id="UP000202786"/>
    </source>
</evidence>
<keyword evidence="2" id="KW-1185">Reference proteome</keyword>
<accession>R4TL72</accession>
<reference evidence="1 2" key="1">
    <citation type="submission" date="2012-12" db="EMBL/GenBank/DDBJ databases">
        <authorList>
            <person name="Sencilo A."/>
            <person name="Jacobs-Sera D."/>
            <person name="Russell D.A."/>
            <person name="Ko C."/>
            <person name="Atanasova N."/>
            <person name="Osterlund E."/>
            <person name="Oksanen H.M."/>
            <person name="Bamford D.H."/>
            <person name="Hatfull G.F."/>
            <person name="Roine E."/>
            <person name="Hendrix R.W."/>
        </authorList>
    </citation>
    <scope>NUCLEOTIDE SEQUENCE [LARGE SCALE GENOMIC DNA]</scope>
</reference>
<dbReference type="RefSeq" id="YP_008059290.1">
    <property type="nucleotide sequence ID" value="NC_021328.1"/>
</dbReference>
<gene>
    <name evidence="1" type="primary">114</name>
    <name evidence="1" type="ORF">HGTV1_114</name>
</gene>
<dbReference type="KEGG" id="vg:16193898"/>
<proteinExistence type="predicted"/>
<evidence type="ECO:0000313" key="1">
    <source>
        <dbReference type="EMBL" id="AGM11412.1"/>
    </source>
</evidence>
<protein>
    <submittedName>
        <fullName evidence="1">Uncharacterized protein</fullName>
    </submittedName>
</protein>
<organism evidence="1 2">
    <name type="scientific">Halogranum tailed virus 1</name>
    <dbReference type="NCBI Taxonomy" id="1273749"/>
    <lineage>
        <taxon>Viruses</taxon>
        <taxon>Duplodnaviria</taxon>
        <taxon>Heunggongvirae</taxon>
        <taxon>Uroviricota</taxon>
        <taxon>Caudoviricetes</taxon>
        <taxon>Thumleimavirales</taxon>
        <taxon>Halomagnusviridae</taxon>
        <taxon>Hagravirus</taxon>
        <taxon>Hagravirus capitaneum</taxon>
        <taxon>Hagravirus HGTV1</taxon>
    </lineage>
</organism>
<dbReference type="EMBL" id="KC292026">
    <property type="protein sequence ID" value="AGM11412.1"/>
    <property type="molecule type" value="Genomic_DNA"/>
</dbReference>
<name>R4TL72_9CAUD</name>
<dbReference type="GeneID" id="16193898"/>
<sequence length="79" mass="9397">MSFDWEESNEKYTDYRSTNEQGMDSIYKINCAECGQDIHNIEFYPDADDPVWYYECHDCNLRHTVYPVKVKARASDMDV</sequence>
<dbReference type="Proteomes" id="UP000202786">
    <property type="component" value="Segment"/>
</dbReference>